<comment type="caution">
    <text evidence="1">The sequence shown here is derived from an EMBL/GenBank/DDBJ whole genome shotgun (WGS) entry which is preliminary data.</text>
</comment>
<dbReference type="InterPro" id="IPR058074">
    <property type="entry name" value="Bacteriocin-like"/>
</dbReference>
<dbReference type="EMBL" id="JAUHGV010000010">
    <property type="protein sequence ID" value="MDN4012825.1"/>
    <property type="molecule type" value="Genomic_DNA"/>
</dbReference>
<dbReference type="NCBIfam" id="NF047798">
    <property type="entry name" value="leader_Chryseo"/>
    <property type="match status" value="1"/>
</dbReference>
<name>A0AAJ1R2Q6_9FLAO</name>
<evidence type="ECO:0000313" key="1">
    <source>
        <dbReference type="EMBL" id="MDN4012825.1"/>
    </source>
</evidence>
<proteinExistence type="predicted"/>
<dbReference type="RefSeq" id="WP_214587463.1">
    <property type="nucleotide sequence ID" value="NZ_JAUHGV010000010.1"/>
</dbReference>
<dbReference type="AlphaFoldDB" id="A0AAJ1R2Q6"/>
<protein>
    <recommendedName>
        <fullName evidence="3">Bacteriocin-type signal sequence-containing protein</fullName>
    </recommendedName>
</protein>
<reference evidence="1" key="1">
    <citation type="submission" date="2023-06" db="EMBL/GenBank/DDBJ databases">
        <title>Two Chryseobacterium gambrini strains from China.</title>
        <authorList>
            <person name="Zeng J."/>
            <person name="Wu Y."/>
        </authorList>
    </citation>
    <scope>NUCLEOTIDE SEQUENCE</scope>
    <source>
        <strain evidence="1">SQ219</strain>
    </source>
</reference>
<sequence>MKNLKKISRQSLKSIKGGFKMCDANQENFGCGDATIFCCGPGGCRRIADLPPGSCIVSPF</sequence>
<evidence type="ECO:0000313" key="2">
    <source>
        <dbReference type="Proteomes" id="UP001225933"/>
    </source>
</evidence>
<accession>A0AAJ1R2Q6</accession>
<dbReference type="Proteomes" id="UP001225933">
    <property type="component" value="Unassembled WGS sequence"/>
</dbReference>
<gene>
    <name evidence="1" type="ORF">QX233_10155</name>
</gene>
<organism evidence="1 2">
    <name type="scientific">Chryseobacterium gambrini</name>
    <dbReference type="NCBI Taxonomy" id="373672"/>
    <lineage>
        <taxon>Bacteria</taxon>
        <taxon>Pseudomonadati</taxon>
        <taxon>Bacteroidota</taxon>
        <taxon>Flavobacteriia</taxon>
        <taxon>Flavobacteriales</taxon>
        <taxon>Weeksellaceae</taxon>
        <taxon>Chryseobacterium group</taxon>
        <taxon>Chryseobacterium</taxon>
    </lineage>
</organism>
<evidence type="ECO:0008006" key="3">
    <source>
        <dbReference type="Google" id="ProtNLM"/>
    </source>
</evidence>